<dbReference type="SUPFAM" id="SSF52058">
    <property type="entry name" value="L domain-like"/>
    <property type="match status" value="1"/>
</dbReference>
<dbReference type="FunFam" id="3.80.10.10:FF:000328">
    <property type="entry name" value="187-kDa microtubule-associated protein AIR9"/>
    <property type="match status" value="1"/>
</dbReference>
<evidence type="ECO:0000256" key="2">
    <source>
        <dbReference type="ARBA" id="ARBA00022737"/>
    </source>
</evidence>
<dbReference type="InterPro" id="IPR025875">
    <property type="entry name" value="Leu-rich_rpt_4"/>
</dbReference>
<keyword evidence="2" id="KW-0677">Repeat</keyword>
<proteinExistence type="predicted"/>
<dbReference type="Gene3D" id="3.80.10.10">
    <property type="entry name" value="Ribonuclease Inhibitor"/>
    <property type="match status" value="1"/>
</dbReference>
<dbReference type="InterPro" id="IPR032675">
    <property type="entry name" value="LRR_dom_sf"/>
</dbReference>
<dbReference type="PANTHER" id="PTHR31149">
    <property type="entry name" value="EXPRESSED PROTEIN"/>
    <property type="match status" value="1"/>
</dbReference>
<dbReference type="InterPro" id="IPR001611">
    <property type="entry name" value="Leu-rich_rpt"/>
</dbReference>
<name>A0A1D6HSE6_MAIZE</name>
<gene>
    <name evidence="3" type="ORF">ZEAMMB73_Zm00001d018795</name>
</gene>
<evidence type="ECO:0000313" key="3">
    <source>
        <dbReference type="EMBL" id="ONM51327.1"/>
    </source>
</evidence>
<reference evidence="3" key="1">
    <citation type="submission" date="2015-12" db="EMBL/GenBank/DDBJ databases">
        <title>Update maize B73 reference genome by single molecule sequencing technologies.</title>
        <authorList>
            <consortium name="Maize Genome Sequencing Project"/>
            <person name="Ware D."/>
        </authorList>
    </citation>
    <scope>NUCLEOTIDE SEQUENCE [LARGE SCALE GENOMIC DNA]</scope>
    <source>
        <tissue evidence="3">Seedling</tissue>
    </source>
</reference>
<dbReference type="AlphaFoldDB" id="A0A1D6HSE6"/>
<protein>
    <submittedName>
        <fullName evidence="3">187-kDa microtubule-associated protein AIR9</fullName>
    </submittedName>
</protein>
<dbReference type="PROSITE" id="PS51450">
    <property type="entry name" value="LRR"/>
    <property type="match status" value="1"/>
</dbReference>
<dbReference type="Pfam" id="PF12799">
    <property type="entry name" value="LRR_4"/>
    <property type="match status" value="1"/>
</dbReference>
<evidence type="ECO:0000256" key="1">
    <source>
        <dbReference type="ARBA" id="ARBA00022614"/>
    </source>
</evidence>
<sequence length="193" mass="21725">MMLPQVDLKASDEVRLDSRGHRVRSLKQLRLSHALEFVYLRDNLLSSLEGIEILKGVKVLDLSFNDFKLPGFEPLGNCVVLQQLYLAGNQITSLASLPELPNLEFLSIAQNRLKSVCMARQPRLQVLAASRNKISTLKGFPHFPSLEHLRVEENPLLEMPHLEAASILLIGPTLKKFNDRGMPEHLSTTIHFA</sequence>
<dbReference type="PANTHER" id="PTHR31149:SF11">
    <property type="entry name" value="187-KDA MICROTUBULE-ASSOCIATED PROTEIN AIR9"/>
    <property type="match status" value="1"/>
</dbReference>
<keyword evidence="1" id="KW-0433">Leucine-rich repeat</keyword>
<accession>A0A1D6HSE6</accession>
<organism evidence="3">
    <name type="scientific">Zea mays</name>
    <name type="common">Maize</name>
    <dbReference type="NCBI Taxonomy" id="4577"/>
    <lineage>
        <taxon>Eukaryota</taxon>
        <taxon>Viridiplantae</taxon>
        <taxon>Streptophyta</taxon>
        <taxon>Embryophyta</taxon>
        <taxon>Tracheophyta</taxon>
        <taxon>Spermatophyta</taxon>
        <taxon>Magnoliopsida</taxon>
        <taxon>Liliopsida</taxon>
        <taxon>Poales</taxon>
        <taxon>Poaceae</taxon>
        <taxon>PACMAD clade</taxon>
        <taxon>Panicoideae</taxon>
        <taxon>Andropogonodae</taxon>
        <taxon>Andropogoneae</taxon>
        <taxon>Tripsacinae</taxon>
        <taxon>Zea</taxon>
    </lineage>
</organism>
<dbReference type="EMBL" id="CM007650">
    <property type="protein sequence ID" value="ONM51327.1"/>
    <property type="molecule type" value="Genomic_DNA"/>
</dbReference>